<proteinExistence type="predicted"/>
<dbReference type="SUPFAM" id="SSF55781">
    <property type="entry name" value="GAF domain-like"/>
    <property type="match status" value="1"/>
</dbReference>
<evidence type="ECO:0000259" key="1">
    <source>
        <dbReference type="Pfam" id="PF02954"/>
    </source>
</evidence>
<accession>A0A371YXR5</accession>
<dbReference type="InterPro" id="IPR029016">
    <property type="entry name" value="GAF-like_dom_sf"/>
</dbReference>
<dbReference type="SUPFAM" id="SSF46689">
    <property type="entry name" value="Homeodomain-like"/>
    <property type="match status" value="1"/>
</dbReference>
<dbReference type="Proteomes" id="UP000262371">
    <property type="component" value="Unassembled WGS sequence"/>
</dbReference>
<dbReference type="Gene3D" id="3.30.450.40">
    <property type="match status" value="1"/>
</dbReference>
<dbReference type="AlphaFoldDB" id="A0A371YXR5"/>
<dbReference type="InterPro" id="IPR009057">
    <property type="entry name" value="Homeodomain-like_sf"/>
</dbReference>
<dbReference type="EMBL" id="QUWV01000131">
    <property type="protein sequence ID" value="RFD19015.1"/>
    <property type="molecule type" value="Genomic_DNA"/>
</dbReference>
<dbReference type="Gene3D" id="1.10.10.60">
    <property type="entry name" value="Homeodomain-like"/>
    <property type="match status" value="1"/>
</dbReference>
<dbReference type="InterPro" id="IPR002197">
    <property type="entry name" value="HTH_Fis"/>
</dbReference>
<dbReference type="RefSeq" id="WP_116703852.1">
    <property type="nucleotide sequence ID" value="NZ_QUWV01000131.1"/>
</dbReference>
<sequence length="315" mass="33960">MLRNARFLSVSSPPPATQAGLEASWRRCRDDYSLDPATPALPDVLSGAELRQCCQKMGRILHFAGPEMERVLAAVEPAGYSVLLSDAGGVVVAHKTGANMQRGCRRWQLWPGAVWHERGAGTNGIGTCLAEHRGVRVHRNQHWRSRLHGLTCIAMPLYDAAGRLAGAINASTFHSTHDDANGMLIATCLLHAARQIEHACFMDKYRNHAIMILGAAEGTSVPMLALDQERRVVGATHAARQHMGIAPAQDVDLCLLDNMGTTAAPLRDAQIMAIDTALASARGKVAVAARMLGISRSTLHRKIRSLTGAPTPRRA</sequence>
<protein>
    <submittedName>
        <fullName evidence="2">Sigma-54-dependent Fis family transcriptional regulator</fullName>
    </submittedName>
</protein>
<feature type="domain" description="DNA binding HTH" evidence="1">
    <location>
        <begin position="266"/>
        <end position="304"/>
    </location>
</feature>
<name>A0A371YXR5_9PROT</name>
<dbReference type="Pfam" id="PF02954">
    <property type="entry name" value="HTH_8"/>
    <property type="match status" value="1"/>
</dbReference>
<dbReference type="GO" id="GO:0043565">
    <property type="term" value="F:sequence-specific DNA binding"/>
    <property type="evidence" value="ECO:0007669"/>
    <property type="project" value="InterPro"/>
</dbReference>
<dbReference type="OrthoDB" id="9805953at2"/>
<organism evidence="2 3">
    <name type="scientific">Komagataeibacter melaceti</name>
    <dbReference type="NCBI Taxonomy" id="2766577"/>
    <lineage>
        <taxon>Bacteria</taxon>
        <taxon>Pseudomonadati</taxon>
        <taxon>Pseudomonadota</taxon>
        <taxon>Alphaproteobacteria</taxon>
        <taxon>Acetobacterales</taxon>
        <taxon>Acetobacteraceae</taxon>
        <taxon>Komagataeibacter</taxon>
    </lineage>
</organism>
<reference evidence="2 3" key="1">
    <citation type="submission" date="2018-08" db="EMBL/GenBank/DDBJ databases">
        <title>Komagataeibacter sp. AV 382.</title>
        <authorList>
            <person name="Skraban J."/>
            <person name="Trcek J."/>
        </authorList>
    </citation>
    <scope>NUCLEOTIDE SEQUENCE [LARGE SCALE GENOMIC DNA]</scope>
    <source>
        <strain evidence="2 3">AV 382</strain>
    </source>
</reference>
<dbReference type="PRINTS" id="PR01590">
    <property type="entry name" value="HTHFIS"/>
</dbReference>
<gene>
    <name evidence="2" type="ORF">DY926_13590</name>
</gene>
<evidence type="ECO:0000313" key="2">
    <source>
        <dbReference type="EMBL" id="RFD19015.1"/>
    </source>
</evidence>
<evidence type="ECO:0000313" key="3">
    <source>
        <dbReference type="Proteomes" id="UP000262371"/>
    </source>
</evidence>
<comment type="caution">
    <text evidence="2">The sequence shown here is derived from an EMBL/GenBank/DDBJ whole genome shotgun (WGS) entry which is preliminary data.</text>
</comment>
<keyword evidence="3" id="KW-1185">Reference proteome</keyword>